<dbReference type="SUPFAM" id="SSF109604">
    <property type="entry name" value="HD-domain/PDEase-like"/>
    <property type="match status" value="1"/>
</dbReference>
<feature type="domain" description="HDOD" evidence="2">
    <location>
        <begin position="211"/>
        <end position="396"/>
    </location>
</feature>
<dbReference type="InterPro" id="IPR001633">
    <property type="entry name" value="EAL_dom"/>
</dbReference>
<dbReference type="SMART" id="SM00052">
    <property type="entry name" value="EAL"/>
    <property type="match status" value="1"/>
</dbReference>
<dbReference type="OrthoDB" id="9804751at2"/>
<dbReference type="KEGG" id="mass:CR152_18685"/>
<dbReference type="InterPro" id="IPR014408">
    <property type="entry name" value="dGMP_Pdiesterase_EAL/HD-GYP"/>
</dbReference>
<dbReference type="SUPFAM" id="SSF141868">
    <property type="entry name" value="EAL domain-like"/>
    <property type="match status" value="1"/>
</dbReference>
<sequence>MPIDTVAELALPSDDFFLARQPILGRNQRLVAFELLFRSANGGDANVTDHAAATAAVISHASQLGMAKVVGERLAFVNVDEIVLMSDFVRFLPHDKVILEILETVQATPAVIARVRELKEFGFKFALDDVVDESEDVRKLVDLVDIIKVDVQAVPAQALPALVAALNGRNKKLLAEKVETVEEFEACMALGFEYFQGYYFARPAILSGKKIAPSELVILRLLDLINSDADDAEIERAVKRDALISLNLLRLVNTPAAGARGRIDSLTEALYVLGRQQLQRWLQILLYAKPGAAVELNSPLLQMATTRGKLMELMTQKVPGASAETGFTVGIMSLMDALFSMSMQEILGTVVVADEVRAALLERKGVLGDMLRVVELLDNPKRGPELARSLKALGLSAKVMREIEMEAFGWVNELVA</sequence>
<dbReference type="InterPro" id="IPR013976">
    <property type="entry name" value="HDOD"/>
</dbReference>
<keyword evidence="4" id="KW-1185">Reference proteome</keyword>
<organism evidence="3 4">
    <name type="scientific">Massilia violaceinigra</name>
    <dbReference type="NCBI Taxonomy" id="2045208"/>
    <lineage>
        <taxon>Bacteria</taxon>
        <taxon>Pseudomonadati</taxon>
        <taxon>Pseudomonadota</taxon>
        <taxon>Betaproteobacteria</taxon>
        <taxon>Burkholderiales</taxon>
        <taxon>Oxalobacteraceae</taxon>
        <taxon>Telluria group</taxon>
        <taxon>Massilia</taxon>
    </lineage>
</organism>
<dbReference type="EMBL" id="CP024608">
    <property type="protein sequence ID" value="ATQ76329.1"/>
    <property type="molecule type" value="Genomic_DNA"/>
</dbReference>
<dbReference type="RefSeq" id="WP_099877019.1">
    <property type="nucleotide sequence ID" value="NZ_CP024608.1"/>
</dbReference>
<protein>
    <submittedName>
        <fullName evidence="3">EAL domain-containing protein</fullName>
    </submittedName>
</protein>
<feature type="domain" description="EAL" evidence="1">
    <location>
        <begin position="1"/>
        <end position="217"/>
    </location>
</feature>
<dbReference type="AlphaFoldDB" id="A0A2D2DMX2"/>
<dbReference type="Gene3D" id="1.10.3210.10">
    <property type="entry name" value="Hypothetical protein af1432"/>
    <property type="match status" value="1"/>
</dbReference>
<dbReference type="InterPro" id="IPR052340">
    <property type="entry name" value="RNase_Y/CdgJ"/>
</dbReference>
<dbReference type="PROSITE" id="PS50883">
    <property type="entry name" value="EAL"/>
    <property type="match status" value="1"/>
</dbReference>
<dbReference type="PANTHER" id="PTHR33525">
    <property type="match status" value="1"/>
</dbReference>
<evidence type="ECO:0000259" key="1">
    <source>
        <dbReference type="PROSITE" id="PS50883"/>
    </source>
</evidence>
<name>A0A2D2DMX2_9BURK</name>
<dbReference type="CDD" id="cd01948">
    <property type="entry name" value="EAL"/>
    <property type="match status" value="1"/>
</dbReference>
<dbReference type="Pfam" id="PF00563">
    <property type="entry name" value="EAL"/>
    <property type="match status" value="1"/>
</dbReference>
<evidence type="ECO:0000313" key="3">
    <source>
        <dbReference type="EMBL" id="ATQ76329.1"/>
    </source>
</evidence>
<evidence type="ECO:0000313" key="4">
    <source>
        <dbReference type="Proteomes" id="UP000229897"/>
    </source>
</evidence>
<dbReference type="Proteomes" id="UP000229897">
    <property type="component" value="Chromosome"/>
</dbReference>
<reference evidence="3" key="1">
    <citation type="submission" date="2017-10" db="EMBL/GenBank/DDBJ databases">
        <title>Massilia psychrophilum sp. nov., a novel purple-pigmented bacterium isolated from Tianshan glacier, Xinjiang Municipality, China.</title>
        <authorList>
            <person name="Wang H."/>
        </authorList>
    </citation>
    <scope>NUCLEOTIDE SEQUENCE [LARGE SCALE GENOMIC DNA]</scope>
    <source>
        <strain evidence="3">B2</strain>
    </source>
</reference>
<gene>
    <name evidence="3" type="ORF">CR152_18685</name>
</gene>
<dbReference type="InterPro" id="IPR035919">
    <property type="entry name" value="EAL_sf"/>
</dbReference>
<dbReference type="Gene3D" id="3.20.20.450">
    <property type="entry name" value="EAL domain"/>
    <property type="match status" value="1"/>
</dbReference>
<dbReference type="PIRSF" id="PIRSF003180">
    <property type="entry name" value="DiGMPpdiest_YuxH"/>
    <property type="match status" value="1"/>
</dbReference>
<accession>A0A2D2DMX2</accession>
<dbReference type="PROSITE" id="PS51833">
    <property type="entry name" value="HDOD"/>
    <property type="match status" value="1"/>
</dbReference>
<proteinExistence type="predicted"/>
<dbReference type="Pfam" id="PF08668">
    <property type="entry name" value="HDOD"/>
    <property type="match status" value="1"/>
</dbReference>
<evidence type="ECO:0000259" key="2">
    <source>
        <dbReference type="PROSITE" id="PS51833"/>
    </source>
</evidence>
<dbReference type="PANTHER" id="PTHR33525:SF4">
    <property type="entry name" value="CYCLIC DI-GMP PHOSPHODIESTERASE CDGJ"/>
    <property type="match status" value="1"/>
</dbReference>